<keyword evidence="2" id="KW-1185">Reference proteome</keyword>
<dbReference type="EMBL" id="MU266505">
    <property type="protein sequence ID" value="KAH7921924.1"/>
    <property type="molecule type" value="Genomic_DNA"/>
</dbReference>
<evidence type="ECO:0000313" key="2">
    <source>
        <dbReference type="Proteomes" id="UP000790709"/>
    </source>
</evidence>
<name>A0ACB8B8X0_9AGAM</name>
<gene>
    <name evidence="1" type="ORF">BV22DRAFT_1038035</name>
</gene>
<sequence>MASHPVVFTTKTPYPLPSQKFMIPLHWKRFQLSQLINKALSLPRPVPFDFLIRGADILRGTLGEWTAGNGVGEEDTLEIEYFESVLPPQRMSSLPHEDWVSSISSQIPQHILTASYDGHIRLFDYSQSLLVDVPAHGAAITSACPVPSSSQDAESSVVASASHDLTARLTRISLSPSTSASPRFHSLASLHLHTLPLSSISPNTTGTHLLTASWDGLIGLWDTNIPDNDDPVPLSLLPDSHSDQPKKKRKVTASTDAKRKVPLSIFKSHTNRVSKALFSPDSGNGNGKAYSCGFDSTVRTWDVEMGVCVDTITAPEKPFLDLALTADGHIALAASTDRSVSIYDLRSSSSSLTNSIGALTHPATVSCIVPSSGAPAKSTAGSLDTAYTQHQLITGAYDGIARLWDLRSTKAAVAVFKVWHEKKILSVDWVGNVVSVGGEDGVEMWKVG</sequence>
<evidence type="ECO:0000313" key="1">
    <source>
        <dbReference type="EMBL" id="KAH7921924.1"/>
    </source>
</evidence>
<accession>A0ACB8B8X0</accession>
<dbReference type="Proteomes" id="UP000790709">
    <property type="component" value="Unassembled WGS sequence"/>
</dbReference>
<comment type="caution">
    <text evidence="1">The sequence shown here is derived from an EMBL/GenBank/DDBJ whole genome shotgun (WGS) entry which is preliminary data.</text>
</comment>
<proteinExistence type="predicted"/>
<reference evidence="1" key="1">
    <citation type="journal article" date="2021" name="New Phytol.">
        <title>Evolutionary innovations through gain and loss of genes in the ectomycorrhizal Boletales.</title>
        <authorList>
            <person name="Wu G."/>
            <person name="Miyauchi S."/>
            <person name="Morin E."/>
            <person name="Kuo A."/>
            <person name="Drula E."/>
            <person name="Varga T."/>
            <person name="Kohler A."/>
            <person name="Feng B."/>
            <person name="Cao Y."/>
            <person name="Lipzen A."/>
            <person name="Daum C."/>
            <person name="Hundley H."/>
            <person name="Pangilinan J."/>
            <person name="Johnson J."/>
            <person name="Barry K."/>
            <person name="LaButti K."/>
            <person name="Ng V."/>
            <person name="Ahrendt S."/>
            <person name="Min B."/>
            <person name="Choi I.G."/>
            <person name="Park H."/>
            <person name="Plett J.M."/>
            <person name="Magnuson J."/>
            <person name="Spatafora J.W."/>
            <person name="Nagy L.G."/>
            <person name="Henrissat B."/>
            <person name="Grigoriev I.V."/>
            <person name="Yang Z.L."/>
            <person name="Xu J."/>
            <person name="Martin F.M."/>
        </authorList>
    </citation>
    <scope>NUCLEOTIDE SEQUENCE</scope>
    <source>
        <strain evidence="1">KUC20120723A-06</strain>
    </source>
</reference>
<protein>
    <submittedName>
        <fullName evidence="1">Ribosome biogenesis protein YTM1</fullName>
    </submittedName>
</protein>
<organism evidence="1 2">
    <name type="scientific">Leucogyrophana mollusca</name>
    <dbReference type="NCBI Taxonomy" id="85980"/>
    <lineage>
        <taxon>Eukaryota</taxon>
        <taxon>Fungi</taxon>
        <taxon>Dikarya</taxon>
        <taxon>Basidiomycota</taxon>
        <taxon>Agaricomycotina</taxon>
        <taxon>Agaricomycetes</taxon>
        <taxon>Agaricomycetidae</taxon>
        <taxon>Boletales</taxon>
        <taxon>Boletales incertae sedis</taxon>
        <taxon>Leucogyrophana</taxon>
    </lineage>
</organism>